<dbReference type="Proteomes" id="UP000294299">
    <property type="component" value="Chromosome NFRAN"/>
</dbReference>
<sequence length="65" mass="8184">MYIEISESKEDFEKLEKLKSNFDWFYTNYEELRSDYINQYVTVKENRRSDNDYDFEKFLKRALFT</sequence>
<dbReference type="OrthoDB" id="11127at2157"/>
<evidence type="ECO:0000313" key="1">
    <source>
        <dbReference type="EMBL" id="VFJ13009.1"/>
    </source>
</evidence>
<dbReference type="EMBL" id="LR216287">
    <property type="protein sequence ID" value="VFJ13009.1"/>
    <property type="molecule type" value="Genomic_DNA"/>
</dbReference>
<protein>
    <submittedName>
        <fullName evidence="1">Uncharacterized protein</fullName>
    </submittedName>
</protein>
<evidence type="ECO:0000313" key="2">
    <source>
        <dbReference type="Proteomes" id="UP000294299"/>
    </source>
</evidence>
<proteinExistence type="predicted"/>
<keyword evidence="2" id="KW-1185">Reference proteome</keyword>
<reference evidence="1 2" key="1">
    <citation type="submission" date="2019-02" db="EMBL/GenBank/DDBJ databases">
        <authorList>
            <person name="Lehtovirta-Morley E L."/>
        </authorList>
    </citation>
    <scope>NUCLEOTIDE SEQUENCE [LARGE SCALE GENOMIC DNA]</scope>
    <source>
        <strain evidence="1">NFRAN1</strain>
    </source>
</reference>
<accession>A0A484I5K1</accession>
<dbReference type="AlphaFoldDB" id="A0A484I5K1"/>
<name>A0A484I5K1_9ARCH</name>
<dbReference type="GeneID" id="39420183"/>
<dbReference type="KEGG" id="nfn:NFRAN_0687"/>
<dbReference type="RefSeq" id="WP_134482991.1">
    <property type="nucleotide sequence ID" value="NZ_LR216287.1"/>
</dbReference>
<organism evidence="1 2">
    <name type="scientific">Candidatus Nitrosocosmicus franklandianus</name>
    <dbReference type="NCBI Taxonomy" id="1798806"/>
    <lineage>
        <taxon>Archaea</taxon>
        <taxon>Nitrososphaerota</taxon>
        <taxon>Nitrososphaeria</taxon>
        <taxon>Nitrososphaerales</taxon>
        <taxon>Nitrososphaeraceae</taxon>
        <taxon>Candidatus Nitrosocosmicus</taxon>
    </lineage>
</organism>
<gene>
    <name evidence="1" type="ORF">NFRAN_0687</name>
</gene>